<keyword evidence="11" id="KW-0807">Transducer</keyword>
<dbReference type="InterPro" id="IPR003910">
    <property type="entry name" value="GPR1/GPR3/GPR5"/>
</dbReference>
<dbReference type="Gene3D" id="1.20.1070.10">
    <property type="entry name" value="Rhodopsin 7-helix transmembrane proteins"/>
    <property type="match status" value="1"/>
</dbReference>
<evidence type="ECO:0000259" key="14">
    <source>
        <dbReference type="PROSITE" id="PS50221"/>
    </source>
</evidence>
<keyword evidence="6" id="KW-0297">G-protein coupled receptor</keyword>
<evidence type="ECO:0000256" key="4">
    <source>
        <dbReference type="ARBA" id="ARBA00022729"/>
    </source>
</evidence>
<feature type="domain" description="G-protein coupled receptors family 2 profile 2" evidence="15">
    <location>
        <begin position="268"/>
        <end position="521"/>
    </location>
</feature>
<dbReference type="PROSITE" id="PS50221">
    <property type="entry name" value="GAIN_B"/>
    <property type="match status" value="1"/>
</dbReference>
<dbReference type="GO" id="GO:0007166">
    <property type="term" value="P:cell surface receptor signaling pathway"/>
    <property type="evidence" value="ECO:0007669"/>
    <property type="project" value="InterPro"/>
</dbReference>
<dbReference type="Gene3D" id="2.60.220.50">
    <property type="match status" value="1"/>
</dbReference>
<evidence type="ECO:0000256" key="10">
    <source>
        <dbReference type="ARBA" id="ARBA00023180"/>
    </source>
</evidence>
<dbReference type="InterPro" id="IPR000203">
    <property type="entry name" value="GPS"/>
</dbReference>
<evidence type="ECO:0000256" key="8">
    <source>
        <dbReference type="ARBA" id="ARBA00023157"/>
    </source>
</evidence>
<feature type="chain" id="PRO_5034352774" evidence="13">
    <location>
        <begin position="26"/>
        <end position="537"/>
    </location>
</feature>
<evidence type="ECO:0000256" key="3">
    <source>
        <dbReference type="ARBA" id="ARBA00022692"/>
    </source>
</evidence>
<dbReference type="PROSITE" id="PS50261">
    <property type="entry name" value="G_PROTEIN_RECEP_F2_4"/>
    <property type="match status" value="1"/>
</dbReference>
<evidence type="ECO:0000256" key="6">
    <source>
        <dbReference type="ARBA" id="ARBA00023040"/>
    </source>
</evidence>
<feature type="transmembrane region" description="Helical" evidence="12">
    <location>
        <begin position="304"/>
        <end position="321"/>
    </location>
</feature>
<evidence type="ECO:0000256" key="1">
    <source>
        <dbReference type="ARBA" id="ARBA00004651"/>
    </source>
</evidence>
<dbReference type="PANTHER" id="PTHR12011">
    <property type="entry name" value="ADHESION G-PROTEIN COUPLED RECEPTOR"/>
    <property type="match status" value="1"/>
</dbReference>
<dbReference type="GeneTree" id="ENSGT00940000161359"/>
<dbReference type="InterPro" id="IPR057244">
    <property type="entry name" value="GAIN_B"/>
</dbReference>
<dbReference type="GO" id="GO:0004930">
    <property type="term" value="F:G protein-coupled receptor activity"/>
    <property type="evidence" value="ECO:0007669"/>
    <property type="project" value="UniProtKB-KW"/>
</dbReference>
<dbReference type="PANTHER" id="PTHR12011:SF326">
    <property type="entry name" value="ADHESION G-PROTEIN COUPLED RECEPTOR G5"/>
    <property type="match status" value="1"/>
</dbReference>
<keyword evidence="5 12" id="KW-1133">Transmembrane helix</keyword>
<evidence type="ECO:0000256" key="7">
    <source>
        <dbReference type="ARBA" id="ARBA00023136"/>
    </source>
</evidence>
<evidence type="ECO:0000256" key="5">
    <source>
        <dbReference type="ARBA" id="ARBA00022989"/>
    </source>
</evidence>
<feature type="transmembrane region" description="Helical" evidence="12">
    <location>
        <begin position="431"/>
        <end position="452"/>
    </location>
</feature>
<evidence type="ECO:0000256" key="12">
    <source>
        <dbReference type="SAM" id="Phobius"/>
    </source>
</evidence>
<organism evidence="16 17">
    <name type="scientific">Sphenodon punctatus</name>
    <name type="common">Tuatara</name>
    <name type="synonym">Hatteria punctata</name>
    <dbReference type="NCBI Taxonomy" id="8508"/>
    <lineage>
        <taxon>Eukaryota</taxon>
        <taxon>Metazoa</taxon>
        <taxon>Chordata</taxon>
        <taxon>Craniata</taxon>
        <taxon>Vertebrata</taxon>
        <taxon>Euteleostomi</taxon>
        <taxon>Lepidosauria</taxon>
        <taxon>Sphenodontia</taxon>
        <taxon>Sphenodontidae</taxon>
        <taxon>Sphenodon</taxon>
    </lineage>
</organism>
<dbReference type="Pfam" id="PF01825">
    <property type="entry name" value="GPS"/>
    <property type="match status" value="1"/>
</dbReference>
<dbReference type="GO" id="GO:0007189">
    <property type="term" value="P:adenylate cyclase-activating G protein-coupled receptor signaling pathway"/>
    <property type="evidence" value="ECO:0007669"/>
    <property type="project" value="Ensembl"/>
</dbReference>
<protein>
    <submittedName>
        <fullName evidence="16">Adhesion G protein-coupled receptor G5</fullName>
    </submittedName>
</protein>
<evidence type="ECO:0000256" key="9">
    <source>
        <dbReference type="ARBA" id="ARBA00023170"/>
    </source>
</evidence>
<keyword evidence="10" id="KW-0325">Glycoprotein</keyword>
<dbReference type="GO" id="GO:0005886">
    <property type="term" value="C:plasma membrane"/>
    <property type="evidence" value="ECO:0007669"/>
    <property type="project" value="UniProtKB-SubCell"/>
</dbReference>
<dbReference type="Pfam" id="PF00002">
    <property type="entry name" value="7tm_2"/>
    <property type="match status" value="1"/>
</dbReference>
<dbReference type="PRINTS" id="PR01422">
    <property type="entry name" value="GPR56ORPHANR"/>
</dbReference>
<keyword evidence="9" id="KW-0675">Receptor</keyword>
<evidence type="ECO:0000256" key="13">
    <source>
        <dbReference type="SAM" id="SignalP"/>
    </source>
</evidence>
<proteinExistence type="predicted"/>
<keyword evidence="3 12" id="KW-0812">Transmembrane</keyword>
<feature type="transmembrane region" description="Helical" evidence="12">
    <location>
        <begin position="499"/>
        <end position="518"/>
    </location>
</feature>
<dbReference type="InterPro" id="IPR017981">
    <property type="entry name" value="GPCR_2-like_7TM"/>
</dbReference>
<evidence type="ECO:0000256" key="2">
    <source>
        <dbReference type="ARBA" id="ARBA00022475"/>
    </source>
</evidence>
<keyword evidence="2" id="KW-1003">Cell membrane</keyword>
<name>A0A8D0GT44_SPHPU</name>
<feature type="signal peptide" evidence="13">
    <location>
        <begin position="1"/>
        <end position="25"/>
    </location>
</feature>
<accession>A0A8D0GT44</accession>
<evidence type="ECO:0000313" key="17">
    <source>
        <dbReference type="Proteomes" id="UP000694392"/>
    </source>
</evidence>
<dbReference type="Ensembl" id="ENSSPUT00000010444.1">
    <property type="protein sequence ID" value="ENSSPUP00000009798.1"/>
    <property type="gene ID" value="ENSSPUG00000007587.1"/>
</dbReference>
<dbReference type="InterPro" id="IPR046338">
    <property type="entry name" value="GAIN_dom_sf"/>
</dbReference>
<keyword evidence="8" id="KW-1015">Disulfide bond</keyword>
<evidence type="ECO:0000259" key="15">
    <source>
        <dbReference type="PROSITE" id="PS50261"/>
    </source>
</evidence>
<dbReference type="Proteomes" id="UP000694392">
    <property type="component" value="Unplaced"/>
</dbReference>
<dbReference type="AlphaFoldDB" id="A0A8D0GT44"/>
<keyword evidence="17" id="KW-1185">Reference proteome</keyword>
<comment type="subcellular location">
    <subcellularLocation>
        <location evidence="1">Cell membrane</location>
        <topology evidence="1">Multi-pass membrane protein</topology>
    </subcellularLocation>
</comment>
<dbReference type="PRINTS" id="PR00249">
    <property type="entry name" value="GPCRSECRETIN"/>
</dbReference>
<feature type="domain" description="GAIN-B" evidence="14">
    <location>
        <begin position="109"/>
        <end position="259"/>
    </location>
</feature>
<sequence length="537" mass="59612">MVSPMQTCLSTCLLVFLLQPTGAMARKVTTETLSAVPQQETGKQVVEKTTNDLEEFLKGGCSCKGRTHLSPRWNLEKSLQTAGIPEKNISVVHSLVQSFIFKIQPQTFQGLNTSSEALTFPSSGKNRTRHSMHFPAALVERLKDMQMEESRITCIYLKASCIFQDGKNSSLLNDDILGATLGNASVTNLSQPVEIRFWHHDVLGDSNATCVFWVEATEDDGMGHWSRDDCNTTHHESLVLCQCYHLTYFAVLLQISPDGLDKNLLAPLTYISIVGCSISAAVSLLTIFLYLVSRKRQNDSTIKVHMNVLGALFLLNGSFLLSEPLASVGSMWICRAAAASLHYSLLCTLTWMAIEGFHLYRLLIRVYNLYIQNYLLKLGALGWGLPAVAVASILLIDKGVYGIHNIQTGSDYSNATMCWITSRGIHNILNLGYAGATILFNIVVLVTVLRLLRTLRFSRSHQDQHARKDMMTVLGLTCLLGLTWALAFLSFGVFLIPQLFLFTILNSLQGFFIGLWYCTSRLQSVTSISSRTSQTTK</sequence>
<dbReference type="InterPro" id="IPR000832">
    <property type="entry name" value="GPCR_2_secretin-like"/>
</dbReference>
<evidence type="ECO:0000313" key="16">
    <source>
        <dbReference type="Ensembl" id="ENSSPUP00000009798.1"/>
    </source>
</evidence>
<reference evidence="16" key="2">
    <citation type="submission" date="2025-09" db="UniProtKB">
        <authorList>
            <consortium name="Ensembl"/>
        </authorList>
    </citation>
    <scope>IDENTIFICATION</scope>
</reference>
<keyword evidence="4 13" id="KW-0732">Signal</keyword>
<reference evidence="16" key="1">
    <citation type="submission" date="2025-08" db="UniProtKB">
        <authorList>
            <consortium name="Ensembl"/>
        </authorList>
    </citation>
    <scope>IDENTIFICATION</scope>
</reference>
<feature type="transmembrane region" description="Helical" evidence="12">
    <location>
        <begin position="341"/>
        <end position="363"/>
    </location>
</feature>
<evidence type="ECO:0000256" key="11">
    <source>
        <dbReference type="ARBA" id="ARBA00023224"/>
    </source>
</evidence>
<feature type="transmembrane region" description="Helical" evidence="12">
    <location>
        <begin position="473"/>
        <end position="493"/>
    </location>
</feature>
<feature type="transmembrane region" description="Helical" evidence="12">
    <location>
        <begin position="375"/>
        <end position="396"/>
    </location>
</feature>
<dbReference type="SMART" id="SM00303">
    <property type="entry name" value="GPS"/>
    <property type="match status" value="1"/>
</dbReference>
<gene>
    <name evidence="16" type="primary">ADGRG5</name>
</gene>
<keyword evidence="7 12" id="KW-0472">Membrane</keyword>
<feature type="transmembrane region" description="Helical" evidence="12">
    <location>
        <begin position="270"/>
        <end position="292"/>
    </location>
</feature>